<dbReference type="Pfam" id="PF09505">
    <property type="entry name" value="Dimeth_Pyl"/>
    <property type="match status" value="1"/>
</dbReference>
<protein>
    <submittedName>
        <fullName evidence="1">Dimethylamine methyltransferase</fullName>
    </submittedName>
</protein>
<sequence>MAVTHEATAGMGGIRSAGDLVFRMELAGMKINEAKTFVAEKLQVGVKDLADCAVMKDVREDLNMGTTQSRPNAGVGIQTKFRIAEIMGISINSVEKFKKEAGI</sequence>
<accession>A0A3G1L0X3</accession>
<proteinExistence type="predicted"/>
<keyword evidence="1" id="KW-0489">Methyltransferase</keyword>
<dbReference type="EMBL" id="CP017634">
    <property type="protein sequence ID" value="ATW28135.1"/>
    <property type="molecule type" value="Genomic_DNA"/>
</dbReference>
<organism evidence="1 2">
    <name type="scientific">Formimonas warabiya</name>
    <dbReference type="NCBI Taxonomy" id="1761012"/>
    <lineage>
        <taxon>Bacteria</taxon>
        <taxon>Bacillati</taxon>
        <taxon>Bacillota</taxon>
        <taxon>Clostridia</taxon>
        <taxon>Eubacteriales</taxon>
        <taxon>Peptococcaceae</taxon>
        <taxon>Candidatus Formimonas</taxon>
    </lineage>
</organism>
<dbReference type="InterPro" id="IPR012653">
    <property type="entry name" value="Dimeth_MeTrfase_MtbB"/>
</dbReference>
<dbReference type="GO" id="GO:0015948">
    <property type="term" value="P:methanogenesis"/>
    <property type="evidence" value="ECO:0007669"/>
    <property type="project" value="InterPro"/>
</dbReference>
<dbReference type="Proteomes" id="UP000323521">
    <property type="component" value="Chromosome"/>
</dbReference>
<dbReference type="KEGG" id="fwa:DCMF_28305"/>
<dbReference type="GO" id="GO:0008168">
    <property type="term" value="F:methyltransferase activity"/>
    <property type="evidence" value="ECO:0007669"/>
    <property type="project" value="UniProtKB-KW"/>
</dbReference>
<reference evidence="1 2" key="1">
    <citation type="submission" date="2016-10" db="EMBL/GenBank/DDBJ databases">
        <title>Complete Genome Sequence of Peptococcaceae strain DCMF.</title>
        <authorList>
            <person name="Edwards R.J."/>
            <person name="Holland S.I."/>
            <person name="Deshpande N.P."/>
            <person name="Wong Y.K."/>
            <person name="Ertan H."/>
            <person name="Manefield M."/>
            <person name="Russell T.L."/>
            <person name="Lee M.J."/>
        </authorList>
    </citation>
    <scope>NUCLEOTIDE SEQUENCE [LARGE SCALE GENOMIC DNA]</scope>
    <source>
        <strain evidence="1 2">DCMF</strain>
    </source>
</reference>
<gene>
    <name evidence="1" type="ORF">DCMF_28305</name>
</gene>
<evidence type="ECO:0000313" key="2">
    <source>
        <dbReference type="Proteomes" id="UP000323521"/>
    </source>
</evidence>
<dbReference type="AlphaFoldDB" id="A0A3G1L0X3"/>
<name>A0A3G1L0X3_FORW1</name>
<evidence type="ECO:0000313" key="1">
    <source>
        <dbReference type="EMBL" id="ATW28135.1"/>
    </source>
</evidence>
<keyword evidence="1" id="KW-0808">Transferase</keyword>
<keyword evidence="2" id="KW-1185">Reference proteome</keyword>
<dbReference type="GO" id="GO:0032259">
    <property type="term" value="P:methylation"/>
    <property type="evidence" value="ECO:0007669"/>
    <property type="project" value="UniProtKB-KW"/>
</dbReference>